<organism evidence="1 2">
    <name type="scientific">Noviherbaspirillum aridicola</name>
    <dbReference type="NCBI Taxonomy" id="2849687"/>
    <lineage>
        <taxon>Bacteria</taxon>
        <taxon>Pseudomonadati</taxon>
        <taxon>Pseudomonadota</taxon>
        <taxon>Betaproteobacteria</taxon>
        <taxon>Burkholderiales</taxon>
        <taxon>Oxalobacteraceae</taxon>
        <taxon>Noviherbaspirillum</taxon>
    </lineage>
</organism>
<reference evidence="1 2" key="1">
    <citation type="journal article" date="2022" name="Int. J. Syst. Evol. Microbiol.">
        <title>Noviherbaspirillum aridicola sp. nov., isolated from an arid soil in Pakistan.</title>
        <authorList>
            <person name="Khan I.U."/>
            <person name="Saqib M."/>
            <person name="Amin A."/>
            <person name="Hussain F."/>
            <person name="Li L."/>
            <person name="Liu Y.H."/>
            <person name="Fang B.Z."/>
            <person name="Ahmed I."/>
            <person name="Li W.J."/>
        </authorList>
    </citation>
    <scope>NUCLEOTIDE SEQUENCE [LARGE SCALE GENOMIC DNA]</scope>
    <source>
        <strain evidence="1 2">NCCP-691</strain>
    </source>
</reference>
<gene>
    <name evidence="1" type="ORF">NCCP691_05320</name>
</gene>
<accession>A0ABQ4Q0A9</accession>
<name>A0ABQ4Q0A9_9BURK</name>
<evidence type="ECO:0000313" key="2">
    <source>
        <dbReference type="Proteomes" id="UP000887222"/>
    </source>
</evidence>
<proteinExistence type="predicted"/>
<evidence type="ECO:0008006" key="3">
    <source>
        <dbReference type="Google" id="ProtNLM"/>
    </source>
</evidence>
<comment type="caution">
    <text evidence="1">The sequence shown here is derived from an EMBL/GenBank/DDBJ whole genome shotgun (WGS) entry which is preliminary data.</text>
</comment>
<dbReference type="Proteomes" id="UP000887222">
    <property type="component" value="Unassembled WGS sequence"/>
</dbReference>
<keyword evidence="2" id="KW-1185">Reference proteome</keyword>
<sequence>MTDEADIAGEMIELRMQAAIEACSRAPRLPPKGSCWFCDEPLPPLQKFCDRDCSQDYELEQAALTRAGRWRRGDDSEE</sequence>
<dbReference type="RefSeq" id="WP_220806694.1">
    <property type="nucleotide sequence ID" value="NZ_BPMK01000002.1"/>
</dbReference>
<dbReference type="EMBL" id="BPMK01000002">
    <property type="protein sequence ID" value="GIZ50518.1"/>
    <property type="molecule type" value="Genomic_DNA"/>
</dbReference>
<protein>
    <recommendedName>
        <fullName evidence="3">DUF2116 family Zn-ribbon domain-containing protein</fullName>
    </recommendedName>
</protein>
<evidence type="ECO:0000313" key="1">
    <source>
        <dbReference type="EMBL" id="GIZ50518.1"/>
    </source>
</evidence>